<protein>
    <submittedName>
        <fullName evidence="2">Uncharacterized protein</fullName>
    </submittedName>
</protein>
<feature type="compositionally biased region" description="Polar residues" evidence="1">
    <location>
        <begin position="456"/>
        <end position="467"/>
    </location>
</feature>
<feature type="region of interest" description="Disordered" evidence="1">
    <location>
        <begin position="452"/>
        <end position="484"/>
    </location>
</feature>
<feature type="compositionally biased region" description="Low complexity" evidence="1">
    <location>
        <begin position="675"/>
        <end position="692"/>
    </location>
</feature>
<feature type="compositionally biased region" description="Polar residues" evidence="1">
    <location>
        <begin position="420"/>
        <end position="429"/>
    </location>
</feature>
<feature type="region of interest" description="Disordered" evidence="1">
    <location>
        <begin position="353"/>
        <end position="380"/>
    </location>
</feature>
<feature type="region of interest" description="Disordered" evidence="1">
    <location>
        <begin position="817"/>
        <end position="863"/>
    </location>
</feature>
<organism evidence="2 3">
    <name type="scientific">Halteria grandinella</name>
    <dbReference type="NCBI Taxonomy" id="5974"/>
    <lineage>
        <taxon>Eukaryota</taxon>
        <taxon>Sar</taxon>
        <taxon>Alveolata</taxon>
        <taxon>Ciliophora</taxon>
        <taxon>Intramacronucleata</taxon>
        <taxon>Spirotrichea</taxon>
        <taxon>Stichotrichia</taxon>
        <taxon>Sporadotrichida</taxon>
        <taxon>Halteriidae</taxon>
        <taxon>Halteria</taxon>
    </lineage>
</organism>
<evidence type="ECO:0000256" key="1">
    <source>
        <dbReference type="SAM" id="MobiDB-lite"/>
    </source>
</evidence>
<gene>
    <name evidence="2" type="ORF">FGO68_gene14034</name>
</gene>
<dbReference type="PROSITE" id="PS00108">
    <property type="entry name" value="PROTEIN_KINASE_ST"/>
    <property type="match status" value="1"/>
</dbReference>
<dbReference type="SUPFAM" id="SSF56112">
    <property type="entry name" value="Protein kinase-like (PK-like)"/>
    <property type="match status" value="1"/>
</dbReference>
<dbReference type="Proteomes" id="UP000785679">
    <property type="component" value="Unassembled WGS sequence"/>
</dbReference>
<feature type="compositionally biased region" description="Polar residues" evidence="1">
    <location>
        <begin position="638"/>
        <end position="661"/>
    </location>
</feature>
<comment type="caution">
    <text evidence="2">The sequence shown here is derived from an EMBL/GenBank/DDBJ whole genome shotgun (WGS) entry which is preliminary data.</text>
</comment>
<dbReference type="InterPro" id="IPR008271">
    <property type="entry name" value="Ser/Thr_kinase_AS"/>
</dbReference>
<keyword evidence="3" id="KW-1185">Reference proteome</keyword>
<dbReference type="AlphaFoldDB" id="A0A8J8P106"/>
<proteinExistence type="predicted"/>
<dbReference type="PANTHER" id="PTHR11909">
    <property type="entry name" value="CASEIN KINASE-RELATED"/>
    <property type="match status" value="1"/>
</dbReference>
<sequence>MTPFKSQIKSQFCQWKNLANACLMCQSRKRGKLFPCQWLPTLQFSQQIKKSVVSVIQVETLRGIHQLGFVHCDIKPNNIMLRQNVKWDDLYTLPESIDHNSNAQAPSIRQAGSQSPIYHATRGKEYVSNATQRQYQPESCIEQPQNYSFPASPSGRYAANGEKGGKGLITQAITNQPNVYIVDFGLCCNFLTSSGDHIEPGRVSGRVGNMHFMSVNHIQYQRKCCFTLQCFIYLGQSRRDDLESLFYNLVYLAKGRFPWFQEGKNASFVKSPQQLQQRKQYARIEEIVRQKQSIQTEDLFIGMPTEFCTAFDYIRQLEFEEDPDYDLIMSYLKKGVRHLRIQREPSLGVIARPEQQPIPSEKRVSVTANQQAQAPREQSKLGNTIDQFQIIHRVQGLPSYKAKEREVQYQSELASHREASQNQQAQQVDKSYGEISDVDHQLHPIIKEQLEIPKKQSPNLKSSQNASKAKRKVQAVRGDEEQKNAAENIQSGRATTTGKFSTQMGGGAPLIVPRKKAVNQQIRSGRNLELSGMPQLKDIKVAQKKNSDKFKLPITPKEGSSSPNHSIDKRIFVRSNLLQLNYNQSGSLSPAGNNNLSICGGGAKGEVFSSGGRFQQYFLAKIVEIQRRPNWQKRQKDAVQTSSNNDVANTHRQQAVNNPSQRFIIKQGSGKSLLNNSREGSISNSNRNENSSLPQSMVQLDAQKSLASKSRSRRRLQEQNNAQNGGDTNANQLTFPVKKRRTSKWNVPDMTEQNNQVEIQKKDAILMPAFGVAIGSQGPHITLGSGNAVGVDFQIQQAHPQMRTEGLCDKQTKSKMVEEGKKSTERKLNSRNQNSDLLFKSRKSKGKKAYPLSGQPQLASNLEGKKQVAKQTSAKQVEEKDKQQIQRDITFDDCEDEILFQDTDEFPDRSPQQYTFDAKNNVLKFICNRVILTSQMKSQPLLKAWQPVHSRKLINLDGTVESRHYARSLSTHRVIK</sequence>
<dbReference type="OrthoDB" id="5979581at2759"/>
<evidence type="ECO:0000313" key="3">
    <source>
        <dbReference type="Proteomes" id="UP000785679"/>
    </source>
</evidence>
<dbReference type="InterPro" id="IPR050235">
    <property type="entry name" value="CK1_Ser-Thr_kinase"/>
</dbReference>
<reference evidence="2" key="1">
    <citation type="submission" date="2019-06" db="EMBL/GenBank/DDBJ databases">
        <authorList>
            <person name="Zheng W."/>
        </authorList>
    </citation>
    <scope>NUCLEOTIDE SEQUENCE</scope>
    <source>
        <strain evidence="2">QDHG01</strain>
    </source>
</reference>
<evidence type="ECO:0000313" key="2">
    <source>
        <dbReference type="EMBL" id="TNV85456.1"/>
    </source>
</evidence>
<dbReference type="InterPro" id="IPR011009">
    <property type="entry name" value="Kinase-like_dom_sf"/>
</dbReference>
<accession>A0A8J8P106</accession>
<feature type="region of interest" description="Disordered" evidence="1">
    <location>
        <begin position="408"/>
        <end position="430"/>
    </location>
</feature>
<dbReference type="GO" id="GO:0004672">
    <property type="term" value="F:protein kinase activity"/>
    <property type="evidence" value="ECO:0007669"/>
    <property type="project" value="InterPro"/>
</dbReference>
<feature type="region of interest" description="Disordered" evidence="1">
    <location>
        <begin position="630"/>
        <end position="737"/>
    </location>
</feature>
<dbReference type="EMBL" id="RRYP01001823">
    <property type="protein sequence ID" value="TNV85456.1"/>
    <property type="molecule type" value="Genomic_DNA"/>
</dbReference>
<dbReference type="Gene3D" id="1.10.510.10">
    <property type="entry name" value="Transferase(Phosphotransferase) domain 1"/>
    <property type="match status" value="2"/>
</dbReference>
<feature type="compositionally biased region" description="Basic and acidic residues" evidence="1">
    <location>
        <begin position="817"/>
        <end position="828"/>
    </location>
</feature>
<feature type="compositionally biased region" description="Polar residues" evidence="1">
    <location>
        <begin position="718"/>
        <end position="734"/>
    </location>
</feature>
<name>A0A8J8P106_HALGN</name>